<dbReference type="InterPro" id="IPR001610">
    <property type="entry name" value="PAC"/>
</dbReference>
<dbReference type="Pfam" id="PF02518">
    <property type="entry name" value="HATPase_c"/>
    <property type="match status" value="1"/>
</dbReference>
<dbReference type="RefSeq" id="WP_126685159.1">
    <property type="nucleotide sequence ID" value="NZ_RYYV01000008.1"/>
</dbReference>
<dbReference type="CDD" id="cd00156">
    <property type="entry name" value="REC"/>
    <property type="match status" value="1"/>
</dbReference>
<feature type="transmembrane region" description="Helical" evidence="9">
    <location>
        <begin position="20"/>
        <end position="41"/>
    </location>
</feature>
<evidence type="ECO:0000256" key="1">
    <source>
        <dbReference type="ARBA" id="ARBA00000085"/>
    </source>
</evidence>
<feature type="domain" description="PAS" evidence="12">
    <location>
        <begin position="271"/>
        <end position="341"/>
    </location>
</feature>
<dbReference type="Pfam" id="PF00072">
    <property type="entry name" value="Response_reg"/>
    <property type="match status" value="2"/>
</dbReference>
<dbReference type="InterPro" id="IPR036097">
    <property type="entry name" value="HisK_dim/P_sf"/>
</dbReference>
<evidence type="ECO:0000256" key="8">
    <source>
        <dbReference type="PROSITE-ProRule" id="PRU00169"/>
    </source>
</evidence>
<name>A0A432M553_9GAMM</name>
<evidence type="ECO:0000256" key="5">
    <source>
        <dbReference type="ARBA" id="ARBA00022777"/>
    </source>
</evidence>
<dbReference type="InterPro" id="IPR036890">
    <property type="entry name" value="HATPase_C_sf"/>
</dbReference>
<dbReference type="PANTHER" id="PTHR43047:SF72">
    <property type="entry name" value="OSMOSENSING HISTIDINE PROTEIN KINASE SLN1"/>
    <property type="match status" value="1"/>
</dbReference>
<keyword evidence="6" id="KW-0902">Two-component regulatory system</keyword>
<dbReference type="Pfam" id="PF00989">
    <property type="entry name" value="PAS"/>
    <property type="match status" value="1"/>
</dbReference>
<evidence type="ECO:0000256" key="7">
    <source>
        <dbReference type="ARBA" id="ARBA00023136"/>
    </source>
</evidence>
<dbReference type="GO" id="GO:0000155">
    <property type="term" value="F:phosphorelay sensor kinase activity"/>
    <property type="evidence" value="ECO:0007669"/>
    <property type="project" value="InterPro"/>
</dbReference>
<dbReference type="Proteomes" id="UP000274358">
    <property type="component" value="Unassembled WGS sequence"/>
</dbReference>
<feature type="domain" description="Response regulatory" evidence="11">
    <location>
        <begin position="637"/>
        <end position="756"/>
    </location>
</feature>
<organism evidence="14 15">
    <name type="scientific">Dyella choica</name>
    <dbReference type="NCBI Taxonomy" id="1927959"/>
    <lineage>
        <taxon>Bacteria</taxon>
        <taxon>Pseudomonadati</taxon>
        <taxon>Pseudomonadota</taxon>
        <taxon>Gammaproteobacteria</taxon>
        <taxon>Lysobacterales</taxon>
        <taxon>Rhodanobacteraceae</taxon>
        <taxon>Dyella</taxon>
    </lineage>
</organism>
<keyword evidence="9" id="KW-0812">Transmembrane</keyword>
<evidence type="ECO:0000256" key="4">
    <source>
        <dbReference type="ARBA" id="ARBA00022679"/>
    </source>
</evidence>
<dbReference type="SMART" id="SM00086">
    <property type="entry name" value="PAC"/>
    <property type="match status" value="1"/>
</dbReference>
<comment type="caution">
    <text evidence="14">The sequence shown here is derived from an EMBL/GenBank/DDBJ whole genome shotgun (WGS) entry which is preliminary data.</text>
</comment>
<dbReference type="Gene3D" id="3.30.450.20">
    <property type="entry name" value="PAS domain"/>
    <property type="match status" value="1"/>
</dbReference>
<evidence type="ECO:0000256" key="2">
    <source>
        <dbReference type="ARBA" id="ARBA00012438"/>
    </source>
</evidence>
<evidence type="ECO:0000313" key="15">
    <source>
        <dbReference type="Proteomes" id="UP000274358"/>
    </source>
</evidence>
<feature type="domain" description="Response regulatory" evidence="11">
    <location>
        <begin position="765"/>
        <end position="878"/>
    </location>
</feature>
<dbReference type="InterPro" id="IPR005467">
    <property type="entry name" value="His_kinase_dom"/>
</dbReference>
<dbReference type="GO" id="GO:0009927">
    <property type="term" value="F:histidine phosphotransfer kinase activity"/>
    <property type="evidence" value="ECO:0007669"/>
    <property type="project" value="TreeGrafter"/>
</dbReference>
<feature type="modified residue" description="4-aspartylphosphate" evidence="8">
    <location>
        <position position="813"/>
    </location>
</feature>
<dbReference type="CDD" id="cd00130">
    <property type="entry name" value="PAS"/>
    <property type="match status" value="1"/>
</dbReference>
<dbReference type="InterPro" id="IPR021796">
    <property type="entry name" value="Tll0287-like_dom"/>
</dbReference>
<dbReference type="Pfam" id="PF00512">
    <property type="entry name" value="HisKA"/>
    <property type="match status" value="1"/>
</dbReference>
<dbReference type="NCBIfam" id="TIGR00229">
    <property type="entry name" value="sensory_box"/>
    <property type="match status" value="1"/>
</dbReference>
<dbReference type="SUPFAM" id="SSF55785">
    <property type="entry name" value="PYP-like sensor domain (PAS domain)"/>
    <property type="match status" value="1"/>
</dbReference>
<reference evidence="14 15" key="1">
    <citation type="submission" date="2018-12" db="EMBL/GenBank/DDBJ databases">
        <title>Dyella dinghuensis sp. nov. DHOA06 and Dyella choica sp. nov. 4M-K27, isolated from forest soil.</title>
        <authorList>
            <person name="Qiu L.-H."/>
            <person name="Gao Z.-H."/>
        </authorList>
    </citation>
    <scope>NUCLEOTIDE SEQUENCE [LARGE SCALE GENOMIC DNA]</scope>
    <source>
        <strain evidence="14 15">4M-K27</strain>
    </source>
</reference>
<dbReference type="SUPFAM" id="SSF55874">
    <property type="entry name" value="ATPase domain of HSP90 chaperone/DNA topoisomerase II/histidine kinase"/>
    <property type="match status" value="1"/>
</dbReference>
<proteinExistence type="predicted"/>
<keyword evidence="3 8" id="KW-0597">Phosphoprotein</keyword>
<keyword evidence="7 9" id="KW-0472">Membrane</keyword>
<evidence type="ECO:0000259" key="13">
    <source>
        <dbReference type="PROSITE" id="PS50113"/>
    </source>
</evidence>
<dbReference type="InterPro" id="IPR000700">
    <property type="entry name" value="PAS-assoc_C"/>
</dbReference>
<evidence type="ECO:0000256" key="6">
    <source>
        <dbReference type="ARBA" id="ARBA00023012"/>
    </source>
</evidence>
<dbReference type="InterPro" id="IPR004358">
    <property type="entry name" value="Sig_transdc_His_kin-like_C"/>
</dbReference>
<comment type="catalytic activity">
    <reaction evidence="1">
        <text>ATP + protein L-histidine = ADP + protein N-phospho-L-histidine.</text>
        <dbReference type="EC" id="2.7.13.3"/>
    </reaction>
</comment>
<dbReference type="InterPro" id="IPR035965">
    <property type="entry name" value="PAS-like_dom_sf"/>
</dbReference>
<dbReference type="Gene3D" id="3.40.50.2300">
    <property type="match status" value="2"/>
</dbReference>
<keyword evidence="15" id="KW-1185">Reference proteome</keyword>
<dbReference type="PROSITE" id="PS50110">
    <property type="entry name" value="RESPONSE_REGULATORY"/>
    <property type="match status" value="2"/>
</dbReference>
<dbReference type="SUPFAM" id="SSF47384">
    <property type="entry name" value="Homodimeric domain of signal transducing histidine kinase"/>
    <property type="match status" value="1"/>
</dbReference>
<keyword evidence="5" id="KW-0418">Kinase</keyword>
<dbReference type="SMART" id="SM00388">
    <property type="entry name" value="HisKA"/>
    <property type="match status" value="1"/>
</dbReference>
<dbReference type="FunFam" id="1.10.287.130:FF:000001">
    <property type="entry name" value="Two-component sensor histidine kinase"/>
    <property type="match status" value="1"/>
</dbReference>
<evidence type="ECO:0000313" key="14">
    <source>
        <dbReference type="EMBL" id="RUL74963.1"/>
    </source>
</evidence>
<keyword evidence="4" id="KW-0808">Transferase</keyword>
<dbReference type="SMART" id="SM00091">
    <property type="entry name" value="PAS"/>
    <property type="match status" value="1"/>
</dbReference>
<dbReference type="InterPro" id="IPR003661">
    <property type="entry name" value="HisK_dim/P_dom"/>
</dbReference>
<evidence type="ECO:0000259" key="10">
    <source>
        <dbReference type="PROSITE" id="PS50109"/>
    </source>
</evidence>
<dbReference type="SMART" id="SM00387">
    <property type="entry name" value="HATPase_c"/>
    <property type="match status" value="1"/>
</dbReference>
<dbReference type="EC" id="2.7.13.3" evidence="2"/>
<dbReference type="GO" id="GO:0006355">
    <property type="term" value="P:regulation of DNA-templated transcription"/>
    <property type="evidence" value="ECO:0007669"/>
    <property type="project" value="InterPro"/>
</dbReference>
<dbReference type="Pfam" id="PF11845">
    <property type="entry name" value="Tll0287-like"/>
    <property type="match status" value="1"/>
</dbReference>
<dbReference type="PRINTS" id="PR00344">
    <property type="entry name" value="BCTRLSENSOR"/>
</dbReference>
<dbReference type="AlphaFoldDB" id="A0A432M553"/>
<dbReference type="PROSITE" id="PS50113">
    <property type="entry name" value="PAC"/>
    <property type="match status" value="1"/>
</dbReference>
<sequence length="878" mass="96310">MNAVTRHLSVASNAITRFLFEHIVVVLMVLVVTATGVTFWYMSHLQDRLVAALAQQGAQLQSRTISEIRALYTSNVVERVRSHGIEVTPDYQKKDAAIPLPATFTIELGQQLGGSGTGLKVRLYSAYPFPWRKDGGPHDAFEREALDSLRLHPDQPLGRFDTYQGQYVYRYAVADRMLPQCISCHNSRPDSPKKDWKVGDVRGVLEVIRPVSALATASRQSLKQAFGSLSFVALSGLAAIGLVLGRQRRQARGLAEEIHERRRVEASLVESTARFSAMNEASPLGTFVTDPNGLCLRVNQMYQEITGYSDEAMRGKPWNFGIHPGDQARVLSLWSEMQNKNGNLTADCHFLRHDGSITWVSCKAAAMRNGEQLLGYVGTLEDISERKQVERMKNEFISTVSHELRTPLTSIMGSLGLLAGGVGGALSEQTKALVELASKNSERLVRLINDILDIEKIEAGHMQFDLKSHELQPLVEQAMAVNRAYAEQLGVTFKLTAPLPGIWVRVDADRLMQVMTNLMGNAAKFSPQGASVDLQITRHEGLIRVSVTDKGPGIPESFRHKVFEKFSQADASDTRPKGGTGLGLSISKAIMEAMGGGVGFDTQEGQGTTFHFDLPEWTETVPATLPEFPKAVSRLQRILVCEDDRDVSTLLCMMLEQAGYEAVPAYDGASVRRLLAEEDFAAMTLDVQMPGLDGRAFLHEMRADPALRDLCVVVVSGHLRKIPRLSKGEGDGLGVVDWIAKPIDQGRLINAVRSGIAGSTDGKSRVLHVEDDPDIRKIVASLCADIADFNSAATFQEATVLLSTSQYDLVVLDLSLPDRTGWDLIPYIEQLVPPPPVLVFSANELSVDESGRVAAAMVKSHVTNPQLLDAIQSLTRRI</sequence>
<dbReference type="CDD" id="cd00082">
    <property type="entry name" value="HisKA"/>
    <property type="match status" value="1"/>
</dbReference>
<dbReference type="SUPFAM" id="SSF52172">
    <property type="entry name" value="CheY-like"/>
    <property type="match status" value="2"/>
</dbReference>
<dbReference type="InterPro" id="IPR003594">
    <property type="entry name" value="HATPase_dom"/>
</dbReference>
<dbReference type="InterPro" id="IPR011006">
    <property type="entry name" value="CheY-like_superfamily"/>
</dbReference>
<dbReference type="EMBL" id="RYYV01000008">
    <property type="protein sequence ID" value="RUL74963.1"/>
    <property type="molecule type" value="Genomic_DNA"/>
</dbReference>
<dbReference type="PROSITE" id="PS50109">
    <property type="entry name" value="HIS_KIN"/>
    <property type="match status" value="1"/>
</dbReference>
<dbReference type="InterPro" id="IPR000014">
    <property type="entry name" value="PAS"/>
</dbReference>
<dbReference type="SMART" id="SM00448">
    <property type="entry name" value="REC"/>
    <property type="match status" value="2"/>
</dbReference>
<evidence type="ECO:0000256" key="3">
    <source>
        <dbReference type="ARBA" id="ARBA00022553"/>
    </source>
</evidence>
<evidence type="ECO:0000259" key="12">
    <source>
        <dbReference type="PROSITE" id="PS50112"/>
    </source>
</evidence>
<feature type="modified residue" description="4-aspartylphosphate" evidence="8">
    <location>
        <position position="686"/>
    </location>
</feature>
<gene>
    <name evidence="14" type="ORF">EKH80_12855</name>
</gene>
<protein>
    <recommendedName>
        <fullName evidence="2">histidine kinase</fullName>
        <ecNumber evidence="2">2.7.13.3</ecNumber>
    </recommendedName>
</protein>
<dbReference type="InterPro" id="IPR001789">
    <property type="entry name" value="Sig_transdc_resp-reg_receiver"/>
</dbReference>
<dbReference type="GO" id="GO:0005886">
    <property type="term" value="C:plasma membrane"/>
    <property type="evidence" value="ECO:0007669"/>
    <property type="project" value="TreeGrafter"/>
</dbReference>
<dbReference type="FunFam" id="3.30.565.10:FF:000006">
    <property type="entry name" value="Sensor histidine kinase WalK"/>
    <property type="match status" value="1"/>
</dbReference>
<dbReference type="PANTHER" id="PTHR43047">
    <property type="entry name" value="TWO-COMPONENT HISTIDINE PROTEIN KINASE"/>
    <property type="match status" value="1"/>
</dbReference>
<dbReference type="InterPro" id="IPR013767">
    <property type="entry name" value="PAS_fold"/>
</dbReference>
<dbReference type="OrthoDB" id="9768069at2"/>
<keyword evidence="9" id="KW-1133">Transmembrane helix</keyword>
<dbReference type="Gene3D" id="1.10.287.130">
    <property type="match status" value="1"/>
</dbReference>
<dbReference type="CDD" id="cd16922">
    <property type="entry name" value="HATPase_EvgS-ArcB-TorS-like"/>
    <property type="match status" value="1"/>
</dbReference>
<accession>A0A432M553</accession>
<evidence type="ECO:0000256" key="9">
    <source>
        <dbReference type="SAM" id="Phobius"/>
    </source>
</evidence>
<dbReference type="PROSITE" id="PS50112">
    <property type="entry name" value="PAS"/>
    <property type="match status" value="1"/>
</dbReference>
<feature type="domain" description="Histidine kinase" evidence="10">
    <location>
        <begin position="399"/>
        <end position="618"/>
    </location>
</feature>
<dbReference type="Gene3D" id="3.30.565.10">
    <property type="entry name" value="Histidine kinase-like ATPase, C-terminal domain"/>
    <property type="match status" value="1"/>
</dbReference>
<evidence type="ECO:0000259" key="11">
    <source>
        <dbReference type="PROSITE" id="PS50110"/>
    </source>
</evidence>
<feature type="domain" description="PAC" evidence="13">
    <location>
        <begin position="344"/>
        <end position="395"/>
    </location>
</feature>